<dbReference type="Proteomes" id="UP001451303">
    <property type="component" value="Unassembled WGS sequence"/>
</dbReference>
<organism evidence="2 3">
    <name type="scientific">Neurospora intermedia</name>
    <dbReference type="NCBI Taxonomy" id="5142"/>
    <lineage>
        <taxon>Eukaryota</taxon>
        <taxon>Fungi</taxon>
        <taxon>Dikarya</taxon>
        <taxon>Ascomycota</taxon>
        <taxon>Pezizomycotina</taxon>
        <taxon>Sordariomycetes</taxon>
        <taxon>Sordariomycetidae</taxon>
        <taxon>Sordariales</taxon>
        <taxon>Sordariaceae</taxon>
        <taxon>Neurospora</taxon>
    </lineage>
</organism>
<accession>A0ABR3DD54</accession>
<feature type="compositionally biased region" description="Polar residues" evidence="1">
    <location>
        <begin position="192"/>
        <end position="202"/>
    </location>
</feature>
<name>A0ABR3DD54_NEUIN</name>
<feature type="compositionally biased region" description="Basic and acidic residues" evidence="1">
    <location>
        <begin position="55"/>
        <end position="70"/>
    </location>
</feature>
<reference evidence="2 3" key="1">
    <citation type="submission" date="2023-09" db="EMBL/GenBank/DDBJ databases">
        <title>Multi-omics analysis of a traditional fermented food reveals byproduct-associated fungal strains for waste-to-food upcycling.</title>
        <authorList>
            <consortium name="Lawrence Berkeley National Laboratory"/>
            <person name="Rekdal V.M."/>
            <person name="Villalobos-Escobedo J.M."/>
            <person name="Rodriguez-Valeron N."/>
            <person name="Garcia M.O."/>
            <person name="Vasquez D.P."/>
            <person name="Damayanti I."/>
            <person name="Sorensen P.M."/>
            <person name="Baidoo E.E."/>
            <person name="De Carvalho A.C."/>
            <person name="Riley R."/>
            <person name="Lipzen A."/>
            <person name="He G."/>
            <person name="Yan M."/>
            <person name="Haridas S."/>
            <person name="Daum C."/>
            <person name="Yoshinaga Y."/>
            <person name="Ng V."/>
            <person name="Grigoriev I.V."/>
            <person name="Munk R."/>
            <person name="Nuraida L."/>
            <person name="Wijaya C.H."/>
            <person name="Morales P.-C."/>
            <person name="Keasling J.D."/>
        </authorList>
    </citation>
    <scope>NUCLEOTIDE SEQUENCE [LARGE SCALE GENOMIC DNA]</scope>
    <source>
        <strain evidence="2 3">FGSC 2613</strain>
    </source>
</reference>
<proteinExistence type="predicted"/>
<evidence type="ECO:0000313" key="2">
    <source>
        <dbReference type="EMBL" id="KAL0469701.1"/>
    </source>
</evidence>
<feature type="compositionally biased region" description="Basic and acidic residues" evidence="1">
    <location>
        <begin position="246"/>
        <end position="262"/>
    </location>
</feature>
<gene>
    <name evidence="2" type="ORF">QR685DRAFT_554507</name>
</gene>
<dbReference type="EMBL" id="JAVLET010000005">
    <property type="protein sequence ID" value="KAL0469701.1"/>
    <property type="molecule type" value="Genomic_DNA"/>
</dbReference>
<protein>
    <submittedName>
        <fullName evidence="2">Uncharacterized protein</fullName>
    </submittedName>
</protein>
<evidence type="ECO:0000256" key="1">
    <source>
        <dbReference type="SAM" id="MobiDB-lite"/>
    </source>
</evidence>
<sequence length="300" mass="32664">MGCSKSALRASREKKAESKAAGVNPNKRLAMALKAKGAPRRIWDPPRMSVTPSPKKSEPASRKVKAESKSPEPYSGPTLRSSTASAVVKAEKPHPGRTLRSPTASSAGKVKKEPYTGPTLRSSATSHTNNIKKIQKIKDEMSSESVDGPTPRSSTTSATGKSKKPYSKPTLRSSTISFAAEVKKEQYFGPTLRSSTASSNRRAIQKIKDELSSQSSSNSASDSIMVVNSLEPHDEPEPQPEAEHEDDPKQEAEPKIKPEPGRAQKTTARAHCTDFRKCVRCGVWGFEYPPLHITKEEEEI</sequence>
<evidence type="ECO:0000313" key="3">
    <source>
        <dbReference type="Proteomes" id="UP001451303"/>
    </source>
</evidence>
<comment type="caution">
    <text evidence="2">The sequence shown here is derived from an EMBL/GenBank/DDBJ whole genome shotgun (WGS) entry which is preliminary data.</text>
</comment>
<feature type="region of interest" description="Disordered" evidence="1">
    <location>
        <begin position="1"/>
        <end position="269"/>
    </location>
</feature>
<feature type="compositionally biased region" description="Low complexity" evidence="1">
    <location>
        <begin position="212"/>
        <end position="223"/>
    </location>
</feature>
<keyword evidence="3" id="KW-1185">Reference proteome</keyword>
<feature type="compositionally biased region" description="Polar residues" evidence="1">
    <location>
        <begin position="119"/>
        <end position="132"/>
    </location>
</feature>